<evidence type="ECO:0000256" key="1">
    <source>
        <dbReference type="SAM" id="MobiDB-lite"/>
    </source>
</evidence>
<dbReference type="PANTHER" id="PTHR31286:SF99">
    <property type="entry name" value="DUF4283 DOMAIN-CONTAINING PROTEIN"/>
    <property type="match status" value="1"/>
</dbReference>
<dbReference type="InterPro" id="IPR040256">
    <property type="entry name" value="At4g02000-like"/>
</dbReference>
<organism evidence="2 3">
    <name type="scientific">Artemisia annua</name>
    <name type="common">Sweet wormwood</name>
    <dbReference type="NCBI Taxonomy" id="35608"/>
    <lineage>
        <taxon>Eukaryota</taxon>
        <taxon>Viridiplantae</taxon>
        <taxon>Streptophyta</taxon>
        <taxon>Embryophyta</taxon>
        <taxon>Tracheophyta</taxon>
        <taxon>Spermatophyta</taxon>
        <taxon>Magnoliopsida</taxon>
        <taxon>eudicotyledons</taxon>
        <taxon>Gunneridae</taxon>
        <taxon>Pentapetalae</taxon>
        <taxon>asterids</taxon>
        <taxon>campanulids</taxon>
        <taxon>Asterales</taxon>
        <taxon>Asteraceae</taxon>
        <taxon>Asteroideae</taxon>
        <taxon>Anthemideae</taxon>
        <taxon>Artemisiinae</taxon>
        <taxon>Artemisia</taxon>
    </lineage>
</organism>
<dbReference type="EMBL" id="PKPP01001547">
    <property type="protein sequence ID" value="PWA81816.1"/>
    <property type="molecule type" value="Genomic_DNA"/>
</dbReference>
<feature type="region of interest" description="Disordered" evidence="1">
    <location>
        <begin position="1"/>
        <end position="49"/>
    </location>
</feature>
<comment type="caution">
    <text evidence="2">The sequence shown here is derived from an EMBL/GenBank/DDBJ whole genome shotgun (WGS) entry which is preliminary data.</text>
</comment>
<name>A0A2U1P7S8_ARTAN</name>
<feature type="compositionally biased region" description="Polar residues" evidence="1">
    <location>
        <begin position="39"/>
        <end position="48"/>
    </location>
</feature>
<keyword evidence="3" id="KW-1185">Reference proteome</keyword>
<evidence type="ECO:0000313" key="2">
    <source>
        <dbReference type="EMBL" id="PWA81816.1"/>
    </source>
</evidence>
<feature type="region of interest" description="Disordered" evidence="1">
    <location>
        <begin position="344"/>
        <end position="367"/>
    </location>
</feature>
<feature type="compositionally biased region" description="Pro residues" evidence="1">
    <location>
        <begin position="7"/>
        <end position="22"/>
    </location>
</feature>
<dbReference type="AlphaFoldDB" id="A0A2U1P7S8"/>
<reference evidence="2 3" key="1">
    <citation type="journal article" date="2018" name="Mol. Plant">
        <title>The genome of Artemisia annua provides insight into the evolution of Asteraceae family and artemisinin biosynthesis.</title>
        <authorList>
            <person name="Shen Q."/>
            <person name="Zhang L."/>
            <person name="Liao Z."/>
            <person name="Wang S."/>
            <person name="Yan T."/>
            <person name="Shi P."/>
            <person name="Liu M."/>
            <person name="Fu X."/>
            <person name="Pan Q."/>
            <person name="Wang Y."/>
            <person name="Lv Z."/>
            <person name="Lu X."/>
            <person name="Zhang F."/>
            <person name="Jiang W."/>
            <person name="Ma Y."/>
            <person name="Chen M."/>
            <person name="Hao X."/>
            <person name="Li L."/>
            <person name="Tang Y."/>
            <person name="Lv G."/>
            <person name="Zhou Y."/>
            <person name="Sun X."/>
            <person name="Brodelius P.E."/>
            <person name="Rose J.K.C."/>
            <person name="Tang K."/>
        </authorList>
    </citation>
    <scope>NUCLEOTIDE SEQUENCE [LARGE SCALE GENOMIC DNA]</scope>
    <source>
        <strain evidence="3">cv. Huhao1</strain>
        <tissue evidence="2">Leaf</tissue>
    </source>
</reference>
<proteinExistence type="predicted"/>
<accession>A0A2U1P7S8</accession>
<dbReference type="PANTHER" id="PTHR31286">
    <property type="entry name" value="GLYCINE-RICH CELL WALL STRUCTURAL PROTEIN 1.8-LIKE"/>
    <property type="match status" value="1"/>
</dbReference>
<gene>
    <name evidence="2" type="ORF">CTI12_AA181170</name>
</gene>
<feature type="compositionally biased region" description="Polar residues" evidence="1">
    <location>
        <begin position="344"/>
        <end position="361"/>
    </location>
</feature>
<evidence type="ECO:0000313" key="3">
    <source>
        <dbReference type="Proteomes" id="UP000245207"/>
    </source>
</evidence>
<dbReference type="Proteomes" id="UP000245207">
    <property type="component" value="Unassembled WGS sequence"/>
</dbReference>
<protein>
    <submittedName>
        <fullName evidence="2">Zinc knuckle CX2CX4HX4C</fullName>
    </submittedName>
</protein>
<sequence>MSEQEPKPPNPNELLSPPPVVNPPSSRTDKNLKTKKTTRTMNPKPTNTMKHRKILSKSTDVNFKKVMTRSSSKGSELGLGVDDMECGEAAGISSFGKEGSGSVVDDVMGKSGGVVDNVTGEENDAGKCMEKKEGVFANDSNDNVSAMFPELNSANVSQGSIDNLVEMPVPFDQNPILNPSCTKNSSKSSKPLLFSNVVHGAKYIGGNKLSRIASRIGTPLIMDKVTTAMCEKGSGRANYARVLVEVDAAKGLVDSVEIWYRKLNRSMCLKVEYAWQPPICSHCCVFGHSLEKCTNRVSSDKEKIVKNDTYGQNNNRENDVQKNEDGWQYVDYGKTNRNHGVQRNNGEAGMSQTQSFNSYGTGSSRGGGMYIRRGGPGFRGRGGYNGRGGYTSYQVNTDKKNVQMKSSDKGKEVVVEGIKNQEKNKEMNNGKEDKVKFIAQRNFTSKNRFDALAKGEGDDSGNEWQGVKVNIDVACEMGIPFDEDEVVKWPNDLQAYYKEKCAKMKERNMRLFGSYGRTEDELFKVIVDSVRFRIMGLKINVTTDVMAAAEIWCFPIDKNIKYSLVWFCSDWDFDASTGMWECNRIFLKGVWIMDGIGRRLSKGANDWKSRILIMWKTGWWCSDPVFALRGNSNYFIFVSCYAGCLPLVICSRLAEFDAKGLWNTCCSFISHDLERSYSFSLFKVLPYGFYLTRFFKEKTFLLAAACVCYTGDDNYQTYELFDILDCFVMVGL</sequence>